<evidence type="ECO:0000313" key="1">
    <source>
        <dbReference type="EMBL" id="AMV63435.1"/>
    </source>
</evidence>
<protein>
    <submittedName>
        <fullName evidence="1">Mobile element protein</fullName>
    </submittedName>
</protein>
<name>A0AAC9FJF3_9LACO</name>
<evidence type="ECO:0000313" key="2">
    <source>
        <dbReference type="Proteomes" id="UP000076405"/>
    </source>
</evidence>
<accession>A0AAC9FJF3</accession>
<proteinExistence type="predicted"/>
<sequence>MCYDLIAKTNRKEEIQMSLTNPILCLFEITDPNLIVTGISKERCSTNQRIHVVHATLSYQLLKCPHCGHKSLIKNGTHMSHLRLGTLSVKGSLKM</sequence>
<reference evidence="1 2" key="1">
    <citation type="journal article" date="2016" name="PLoS ONE">
        <title>The Identification of Novel Diagnostic Marker Genes for the Detection of Beer Spoiling Pediococcus damnosus Strains Using the BlAst Diagnostic Gene findEr.</title>
        <authorList>
            <person name="Behr J."/>
            <person name="Geissler A.J."/>
            <person name="Schmid J."/>
            <person name="Zehe A."/>
            <person name="Vogel R.F."/>
        </authorList>
    </citation>
    <scope>NUCLEOTIDE SEQUENCE [LARGE SCALE GENOMIC DNA]</scope>
    <source>
        <strain evidence="1 2">TMW 2.1533</strain>
    </source>
</reference>
<gene>
    <name evidence="1" type="ORF">ADU70_1969</name>
</gene>
<dbReference type="AlphaFoldDB" id="A0AAC9FJF3"/>
<organism evidence="1 2">
    <name type="scientific">Pediococcus damnosus</name>
    <dbReference type="NCBI Taxonomy" id="51663"/>
    <lineage>
        <taxon>Bacteria</taxon>
        <taxon>Bacillati</taxon>
        <taxon>Bacillota</taxon>
        <taxon>Bacilli</taxon>
        <taxon>Lactobacillales</taxon>
        <taxon>Lactobacillaceae</taxon>
        <taxon>Pediococcus</taxon>
    </lineage>
</organism>
<dbReference type="Proteomes" id="UP000076405">
    <property type="component" value="Chromosome"/>
</dbReference>
<dbReference type="EMBL" id="CP012275">
    <property type="protein sequence ID" value="AMV63435.1"/>
    <property type="molecule type" value="Genomic_DNA"/>
</dbReference>